<dbReference type="EMBL" id="CP001736">
    <property type="protein sequence ID" value="ADB31683.1"/>
    <property type="molecule type" value="Genomic_DNA"/>
</dbReference>
<dbReference type="HOGENOM" id="CLU_039610_1_0_11"/>
<gene>
    <name evidence="3" type="ordered locus">Kfla_2615</name>
</gene>
<reference evidence="3 4" key="2">
    <citation type="journal article" date="2010" name="Stand. Genomic Sci.">
        <title>Complete genome sequence of Kribbella flavida type strain (IFO 14399).</title>
        <authorList>
            <person name="Pukall R."/>
            <person name="Lapidus A."/>
            <person name="Glavina Del Rio T."/>
            <person name="Copeland A."/>
            <person name="Tice H."/>
            <person name="Cheng J.-F."/>
            <person name="Lucas S."/>
            <person name="Chen F."/>
            <person name="Nolan M."/>
            <person name="LaButti K."/>
            <person name="Pati A."/>
            <person name="Ivanova N."/>
            <person name="Mavrommatis K."/>
            <person name="Mikhailova N."/>
            <person name="Pitluck S."/>
            <person name="Bruce D."/>
            <person name="Goodwin L."/>
            <person name="Land M."/>
            <person name="Hauser L."/>
            <person name="Chang Y.-J."/>
            <person name="Jeffries C.D."/>
            <person name="Chen A."/>
            <person name="Palaniappan K."/>
            <person name="Chain P."/>
            <person name="Rohde M."/>
            <person name="Goeker M."/>
            <person name="Bristow J."/>
            <person name="Eisen J.A."/>
            <person name="Markowitz V."/>
            <person name="Hugenholtz P."/>
            <person name="Kyrpides N.C."/>
            <person name="Klenk H.-P."/>
            <person name="Brettin T."/>
        </authorList>
    </citation>
    <scope>NUCLEOTIDE SEQUENCE [LARGE SCALE GENOMIC DNA]</scope>
    <source>
        <strain evidence="4">DSM 17836 / JCM 10339 / NBRC 14399</strain>
    </source>
</reference>
<evidence type="ECO:0000259" key="2">
    <source>
        <dbReference type="Pfam" id="PF04235"/>
    </source>
</evidence>
<feature type="transmembrane region" description="Helical" evidence="1">
    <location>
        <begin position="345"/>
        <end position="365"/>
    </location>
</feature>
<feature type="transmembrane region" description="Helical" evidence="1">
    <location>
        <begin position="32"/>
        <end position="50"/>
    </location>
</feature>
<feature type="transmembrane region" description="Helical" evidence="1">
    <location>
        <begin position="320"/>
        <end position="339"/>
    </location>
</feature>
<evidence type="ECO:0000256" key="1">
    <source>
        <dbReference type="SAM" id="Phobius"/>
    </source>
</evidence>
<feature type="transmembrane region" description="Helical" evidence="1">
    <location>
        <begin position="157"/>
        <end position="180"/>
    </location>
</feature>
<keyword evidence="1" id="KW-1133">Transmembrane helix</keyword>
<dbReference type="eggNOG" id="COG2311">
    <property type="taxonomic scope" value="Bacteria"/>
</dbReference>
<reference evidence="4" key="1">
    <citation type="submission" date="2009-09" db="EMBL/GenBank/DDBJ databases">
        <title>The complete genome of Kribbella flavida DSM 17836.</title>
        <authorList>
            <consortium name="US DOE Joint Genome Institute (JGI-PGF)"/>
            <person name="Lucas S."/>
            <person name="Copeland A."/>
            <person name="Lapidus A."/>
            <person name="Glavina del Rio T."/>
            <person name="Dalin E."/>
            <person name="Tice H."/>
            <person name="Bruce D."/>
            <person name="Goodwin L."/>
            <person name="Pitluck S."/>
            <person name="Kyrpides N."/>
            <person name="Mavromatis K."/>
            <person name="Ivanova N."/>
            <person name="Saunders E."/>
            <person name="Brettin T."/>
            <person name="Detter J.C."/>
            <person name="Han C."/>
            <person name="Larimer F."/>
            <person name="Land M."/>
            <person name="Hauser L."/>
            <person name="Markowitz V."/>
            <person name="Cheng J.-F."/>
            <person name="Hugenholtz P."/>
            <person name="Woyke T."/>
            <person name="Wu D."/>
            <person name="Pukall R."/>
            <person name="Klenk H.-P."/>
            <person name="Eisen J.A."/>
        </authorList>
    </citation>
    <scope>NUCLEOTIDE SEQUENCE [LARGE SCALE GENOMIC DNA]</scope>
    <source>
        <strain evidence="4">DSM 17836 / JCM 10339 / NBRC 14399</strain>
    </source>
</reference>
<organism evidence="3 4">
    <name type="scientific">Kribbella flavida (strain DSM 17836 / JCM 10339 / NBRC 14399)</name>
    <dbReference type="NCBI Taxonomy" id="479435"/>
    <lineage>
        <taxon>Bacteria</taxon>
        <taxon>Bacillati</taxon>
        <taxon>Actinomycetota</taxon>
        <taxon>Actinomycetes</taxon>
        <taxon>Propionibacteriales</taxon>
        <taxon>Kribbellaceae</taxon>
        <taxon>Kribbella</taxon>
    </lineage>
</organism>
<evidence type="ECO:0000313" key="3">
    <source>
        <dbReference type="EMBL" id="ADB31683.1"/>
    </source>
</evidence>
<keyword evidence="1" id="KW-0472">Membrane</keyword>
<feature type="domain" description="DUF418" evidence="2">
    <location>
        <begin position="224"/>
        <end position="387"/>
    </location>
</feature>
<dbReference type="AlphaFoldDB" id="D2PXP1"/>
<feature type="transmembrane region" description="Helical" evidence="1">
    <location>
        <begin position="131"/>
        <end position="150"/>
    </location>
</feature>
<dbReference type="Pfam" id="PF04235">
    <property type="entry name" value="DUF418"/>
    <property type="match status" value="1"/>
</dbReference>
<accession>D2PXP1</accession>
<protein>
    <recommendedName>
        <fullName evidence="2">DUF418 domain-containing protein</fullName>
    </recommendedName>
</protein>
<dbReference type="STRING" id="479435.Kfla_2615"/>
<dbReference type="PANTHER" id="PTHR30590:SF2">
    <property type="entry name" value="INNER MEMBRANE PROTEIN"/>
    <property type="match status" value="1"/>
</dbReference>
<evidence type="ECO:0000313" key="4">
    <source>
        <dbReference type="Proteomes" id="UP000007967"/>
    </source>
</evidence>
<feature type="transmembrane region" description="Helical" evidence="1">
    <location>
        <begin position="244"/>
        <end position="263"/>
    </location>
</feature>
<feature type="transmembrane region" description="Helical" evidence="1">
    <location>
        <begin position="106"/>
        <end position="125"/>
    </location>
</feature>
<dbReference type="Proteomes" id="UP000007967">
    <property type="component" value="Chromosome"/>
</dbReference>
<keyword evidence="4" id="KW-1185">Reference proteome</keyword>
<dbReference type="InterPro" id="IPR007349">
    <property type="entry name" value="DUF418"/>
</dbReference>
<proteinExistence type="predicted"/>
<dbReference type="KEGG" id="kfl:Kfla_2615"/>
<feature type="transmembrane region" description="Helical" evidence="1">
    <location>
        <begin position="200"/>
        <end position="223"/>
    </location>
</feature>
<keyword evidence="1" id="KW-0812">Transmembrane</keyword>
<dbReference type="InterPro" id="IPR052529">
    <property type="entry name" value="Bact_Transport_Assoc"/>
</dbReference>
<feature type="transmembrane region" description="Helical" evidence="1">
    <location>
        <begin position="283"/>
        <end position="300"/>
    </location>
</feature>
<sequence length="407" mass="43760">MDALRTGQLLTGPVTTSQGPTAVAERAVGPDLARGLMLLFIALANSHYFLRGPSVLGGFPQDGSGIDRVVTWVIATFVDGRAFPMFGLLFGYGVAQLVRRQSGTAWAIRFLLWRRSLVLVVLGFLHAMLLYVGDILGAYGVLLFIGVWAIRWKDRWLLAVALVVLALTALPGDSSLSISADPPDRSMLPPDFGTQLAERIVVHPFIALLGPIGFAAPFLIGLWAGRRRILERPAEHLRLLRITAVAGVAFAVVGAQPVALMLARTIAKPTGDTLSLIGPLHDVSGMLGGLGYAALIVLAARRLRRGRVVAAVAATGQRSLTFYLAQSVVWAVVFTPYLLDLSDELTITTTALLATATWLTTVWVADRMRRAGHRGPFEVLVRRITYGSAATADRRSDGVSARPEAGR</sequence>
<dbReference type="PANTHER" id="PTHR30590">
    <property type="entry name" value="INNER MEMBRANE PROTEIN"/>
    <property type="match status" value="1"/>
</dbReference>
<feature type="transmembrane region" description="Helical" evidence="1">
    <location>
        <begin position="70"/>
        <end position="94"/>
    </location>
</feature>
<name>D2PXP1_KRIFD</name>